<feature type="compositionally biased region" description="Basic residues" evidence="1">
    <location>
        <begin position="148"/>
        <end position="159"/>
    </location>
</feature>
<dbReference type="EMBL" id="JAHJDP010000032">
    <property type="protein sequence ID" value="MBU2690598.1"/>
    <property type="molecule type" value="Genomic_DNA"/>
</dbReference>
<organism evidence="3 4">
    <name type="scientific">Eiseniibacteriota bacterium</name>
    <dbReference type="NCBI Taxonomy" id="2212470"/>
    <lineage>
        <taxon>Bacteria</taxon>
        <taxon>Candidatus Eiseniibacteriota</taxon>
    </lineage>
</organism>
<dbReference type="AlphaFoldDB" id="A0A948RW12"/>
<dbReference type="PROSITE" id="PS51257">
    <property type="entry name" value="PROKAR_LIPOPROTEIN"/>
    <property type="match status" value="1"/>
</dbReference>
<keyword evidence="2" id="KW-0472">Membrane</keyword>
<feature type="compositionally biased region" description="Basic and acidic residues" evidence="1">
    <location>
        <begin position="103"/>
        <end position="113"/>
    </location>
</feature>
<feature type="compositionally biased region" description="Low complexity" evidence="1">
    <location>
        <begin position="124"/>
        <end position="137"/>
    </location>
</feature>
<proteinExistence type="predicted"/>
<reference evidence="3" key="1">
    <citation type="submission" date="2021-05" db="EMBL/GenBank/DDBJ databases">
        <title>Energy efficiency and biological interactions define the core microbiome of deep oligotrophic groundwater.</title>
        <authorList>
            <person name="Mehrshad M."/>
            <person name="Lopez-Fernandez M."/>
            <person name="Bell E."/>
            <person name="Bernier-Latmani R."/>
            <person name="Bertilsson S."/>
            <person name="Dopson M."/>
        </authorList>
    </citation>
    <scope>NUCLEOTIDE SEQUENCE</scope>
    <source>
        <strain evidence="3">Modern_marine.mb.64</strain>
    </source>
</reference>
<evidence type="ECO:0000256" key="2">
    <source>
        <dbReference type="SAM" id="Phobius"/>
    </source>
</evidence>
<evidence type="ECO:0008006" key="5">
    <source>
        <dbReference type="Google" id="ProtNLM"/>
    </source>
</evidence>
<evidence type="ECO:0000313" key="3">
    <source>
        <dbReference type="EMBL" id="MBU2690598.1"/>
    </source>
</evidence>
<feature type="transmembrane region" description="Helical" evidence="2">
    <location>
        <begin position="7"/>
        <end position="28"/>
    </location>
</feature>
<comment type="caution">
    <text evidence="3">The sequence shown here is derived from an EMBL/GenBank/DDBJ whole genome shotgun (WGS) entry which is preliminary data.</text>
</comment>
<accession>A0A948RW12</accession>
<protein>
    <recommendedName>
        <fullName evidence="5">Lipoprotein</fullName>
    </recommendedName>
</protein>
<sequence length="159" mass="18441">MNKWQRCISGACFILIAAFLFVGCYTVLRHPQIESNSEAETYECATCHADADLYHFRDPFLHSGGYYDREYSPWYGYYVVPWWYDGYWYYPQDGEEGSQVRSGDGRLWDRGSHPDQAPIPRIGSAPPSDQPAQPSAESGKKEEEKKDEKKKRRLWGRGK</sequence>
<evidence type="ECO:0000313" key="4">
    <source>
        <dbReference type="Proteomes" id="UP000777784"/>
    </source>
</evidence>
<gene>
    <name evidence="3" type="ORF">KJ970_06680</name>
</gene>
<keyword evidence="2" id="KW-1133">Transmembrane helix</keyword>
<feature type="region of interest" description="Disordered" evidence="1">
    <location>
        <begin position="96"/>
        <end position="159"/>
    </location>
</feature>
<keyword evidence="2" id="KW-0812">Transmembrane</keyword>
<dbReference type="Proteomes" id="UP000777784">
    <property type="component" value="Unassembled WGS sequence"/>
</dbReference>
<evidence type="ECO:0000256" key="1">
    <source>
        <dbReference type="SAM" id="MobiDB-lite"/>
    </source>
</evidence>
<feature type="compositionally biased region" description="Basic and acidic residues" evidence="1">
    <location>
        <begin position="138"/>
        <end position="147"/>
    </location>
</feature>
<name>A0A948RW12_UNCEI</name>